<dbReference type="SMART" id="SM00662">
    <property type="entry name" value="RPOLD"/>
    <property type="match status" value="1"/>
</dbReference>
<dbReference type="PANTHER" id="PTHR11800:SF2">
    <property type="entry name" value="DNA-DIRECTED RNA POLYMERASE II SUBUNIT RPB3"/>
    <property type="match status" value="1"/>
</dbReference>
<dbReference type="Pfam" id="PF01193">
    <property type="entry name" value="RNA_pol_L"/>
    <property type="match status" value="1"/>
</dbReference>
<dbReference type="Gene3D" id="3.30.1360.10">
    <property type="entry name" value="RNA polymerase, RBP11-like subunit"/>
    <property type="match status" value="2"/>
</dbReference>
<dbReference type="InterPro" id="IPR036603">
    <property type="entry name" value="RBP11-like"/>
</dbReference>
<dbReference type="EMBL" id="MN738833">
    <property type="protein sequence ID" value="QHT38711.1"/>
    <property type="molecule type" value="Genomic_DNA"/>
</dbReference>
<dbReference type="InterPro" id="IPR036643">
    <property type="entry name" value="RNApol_insert_sf"/>
</dbReference>
<proteinExistence type="predicted"/>
<accession>A0A6C0FCU7</accession>
<name>A0A6C0FCU7_9ZZZZ</name>
<dbReference type="InterPro" id="IPR050518">
    <property type="entry name" value="Rpo3/RPB3_RNA_Pol_subunit"/>
</dbReference>
<evidence type="ECO:0000256" key="2">
    <source>
        <dbReference type="ARBA" id="ARBA00023163"/>
    </source>
</evidence>
<evidence type="ECO:0000313" key="4">
    <source>
        <dbReference type="EMBL" id="QHT38711.1"/>
    </source>
</evidence>
<protein>
    <recommendedName>
        <fullName evidence="3">DNA-directed RNA polymerase RpoA/D/Rpb3-type domain-containing protein</fullName>
    </recommendedName>
</protein>
<evidence type="ECO:0000256" key="1">
    <source>
        <dbReference type="ARBA" id="ARBA00022478"/>
    </source>
</evidence>
<keyword evidence="1" id="KW-0240">DNA-directed RNA polymerase</keyword>
<dbReference type="GO" id="GO:0046983">
    <property type="term" value="F:protein dimerization activity"/>
    <property type="evidence" value="ECO:0007669"/>
    <property type="project" value="InterPro"/>
</dbReference>
<reference evidence="4" key="1">
    <citation type="journal article" date="2020" name="Nature">
        <title>Giant virus diversity and host interactions through global metagenomics.</title>
        <authorList>
            <person name="Schulz F."/>
            <person name="Roux S."/>
            <person name="Paez-Espino D."/>
            <person name="Jungbluth S."/>
            <person name="Walsh D.A."/>
            <person name="Denef V.J."/>
            <person name="McMahon K.D."/>
            <person name="Konstantinidis K.T."/>
            <person name="Eloe-Fadrosh E.A."/>
            <person name="Kyrpides N.C."/>
            <person name="Woyke T."/>
        </authorList>
    </citation>
    <scope>NUCLEOTIDE SEQUENCE</scope>
    <source>
        <strain evidence="4">GVMAG-S-ERX556106-38</strain>
    </source>
</reference>
<dbReference type="SUPFAM" id="SSF55257">
    <property type="entry name" value="RBP11-like subunits of RNA polymerase"/>
    <property type="match status" value="2"/>
</dbReference>
<keyword evidence="2" id="KW-0804">Transcription</keyword>
<feature type="domain" description="DNA-directed RNA polymerase RpoA/D/Rpb3-type" evidence="3">
    <location>
        <begin position="12"/>
        <end position="264"/>
    </location>
</feature>
<dbReference type="GO" id="GO:0000428">
    <property type="term" value="C:DNA-directed RNA polymerase complex"/>
    <property type="evidence" value="ECO:0007669"/>
    <property type="project" value="UniProtKB-KW"/>
</dbReference>
<evidence type="ECO:0000259" key="3">
    <source>
        <dbReference type="SMART" id="SM00662"/>
    </source>
</evidence>
<dbReference type="AlphaFoldDB" id="A0A6C0FCU7"/>
<dbReference type="GO" id="GO:0006351">
    <property type="term" value="P:DNA-templated transcription"/>
    <property type="evidence" value="ECO:0007669"/>
    <property type="project" value="InterPro"/>
</dbReference>
<dbReference type="InterPro" id="IPR011263">
    <property type="entry name" value="DNA-dir_RNA_pol_RpoA/D/Rpb3"/>
</dbReference>
<organism evidence="4">
    <name type="scientific">viral metagenome</name>
    <dbReference type="NCBI Taxonomy" id="1070528"/>
    <lineage>
        <taxon>unclassified sequences</taxon>
        <taxon>metagenomes</taxon>
        <taxon>organismal metagenomes</taxon>
    </lineage>
</organism>
<dbReference type="PANTHER" id="PTHR11800">
    <property type="entry name" value="DNA-DIRECTED RNA POLYMERASE"/>
    <property type="match status" value="1"/>
</dbReference>
<dbReference type="GO" id="GO:0003899">
    <property type="term" value="F:DNA-directed RNA polymerase activity"/>
    <property type="evidence" value="ECO:0007669"/>
    <property type="project" value="InterPro"/>
</dbReference>
<sequence>MKVSNVVENNDDIQFVLSGVDKSIANGLRRTLLSDIPMVVMKTMPQEKCKVVFTANTCKFHNEILKQRLSCIPVHITDLGPHIEQLEIEVDLENDTDQEIYLTTEDFKIKNLSTGQYLTKDQVKEIFPPNSQTGYYIDVARLRPKLTPDGTGERIAFKATLSIGTADENSMYNAVSNCVYGNTQDEDKIGEQYKIKEQELKDAGLSQDNIAFEMKNWKIMDSQRIYLNNSFDFDVKTVGVFTCKELLKIGCDRLIERLDRLIGEINSDKKKNAEGVVIESTSSTLESGYDVKIYNEDYTIGMILQYLLYSMHYQGDKTMNFCGFKKLHPHDPFIMGKIGYREETAESVLVDDLVGALNAAKVIYTDLKEMF</sequence>
<dbReference type="Gene3D" id="2.170.120.12">
    <property type="entry name" value="DNA-directed RNA polymerase, insert domain"/>
    <property type="match status" value="1"/>
</dbReference>